<feature type="region of interest" description="Disordered" evidence="1">
    <location>
        <begin position="23"/>
        <end position="48"/>
    </location>
</feature>
<dbReference type="EMBL" id="MFEK01000006">
    <property type="protein sequence ID" value="OGE79216.1"/>
    <property type="molecule type" value="Genomic_DNA"/>
</dbReference>
<organism evidence="2 3">
    <name type="scientific">Candidatus Doudnabacteria bacterium RIFCSPHIGHO2_01_FULL_46_14</name>
    <dbReference type="NCBI Taxonomy" id="1817824"/>
    <lineage>
        <taxon>Bacteria</taxon>
        <taxon>Candidatus Doudnaibacteriota</taxon>
    </lineage>
</organism>
<protein>
    <submittedName>
        <fullName evidence="2">Uncharacterized protein</fullName>
    </submittedName>
</protein>
<reference evidence="2 3" key="1">
    <citation type="journal article" date="2016" name="Nat. Commun.">
        <title>Thousands of microbial genomes shed light on interconnected biogeochemical processes in an aquifer system.</title>
        <authorList>
            <person name="Anantharaman K."/>
            <person name="Brown C.T."/>
            <person name="Hug L.A."/>
            <person name="Sharon I."/>
            <person name="Castelle C.J."/>
            <person name="Probst A.J."/>
            <person name="Thomas B.C."/>
            <person name="Singh A."/>
            <person name="Wilkins M.J."/>
            <person name="Karaoz U."/>
            <person name="Brodie E.L."/>
            <person name="Williams K.H."/>
            <person name="Hubbard S.S."/>
            <person name="Banfield J.F."/>
        </authorList>
    </citation>
    <scope>NUCLEOTIDE SEQUENCE [LARGE SCALE GENOMIC DNA]</scope>
</reference>
<dbReference type="Proteomes" id="UP000176864">
    <property type="component" value="Unassembled WGS sequence"/>
</dbReference>
<evidence type="ECO:0000313" key="3">
    <source>
        <dbReference type="Proteomes" id="UP000176864"/>
    </source>
</evidence>
<sequence length="137" mass="14656">MPDLEPQPDSHEIVPPIVDAQTAQTEEAHGQIHEQQPVAEGYSAEHDQAASELAEMADEISARSQTTGISAPGQEHEIRTVADLNSILSSAEKIVHEIAAIPPENLKGNALSAGQDNLIAAISAARELREQQKDKPN</sequence>
<gene>
    <name evidence="2" type="ORF">A2751_04455</name>
</gene>
<evidence type="ECO:0000256" key="1">
    <source>
        <dbReference type="SAM" id="MobiDB-lite"/>
    </source>
</evidence>
<evidence type="ECO:0000313" key="2">
    <source>
        <dbReference type="EMBL" id="OGE79216.1"/>
    </source>
</evidence>
<comment type="caution">
    <text evidence="2">The sequence shown here is derived from an EMBL/GenBank/DDBJ whole genome shotgun (WGS) entry which is preliminary data.</text>
</comment>
<dbReference type="AlphaFoldDB" id="A0A1F5NNF2"/>
<dbReference type="STRING" id="1817824.A2751_04455"/>
<accession>A0A1F5NNF2</accession>
<name>A0A1F5NNF2_9BACT</name>
<proteinExistence type="predicted"/>